<name>A0A9W6AZH6_9LACO</name>
<comment type="similarity">
    <text evidence="2">Belongs to the ROK (NagC/XylR) family.</text>
</comment>
<dbReference type="AlphaFoldDB" id="A0A9W6AZH6"/>
<evidence type="ECO:0000256" key="2">
    <source>
        <dbReference type="ARBA" id="ARBA00006479"/>
    </source>
</evidence>
<dbReference type="EMBL" id="BRPL01000002">
    <property type="protein sequence ID" value="GLB46285.1"/>
    <property type="molecule type" value="Genomic_DNA"/>
</dbReference>
<evidence type="ECO:0000256" key="1">
    <source>
        <dbReference type="ARBA" id="ARBA00001946"/>
    </source>
</evidence>
<dbReference type="GO" id="GO:0008865">
    <property type="term" value="F:fructokinase activity"/>
    <property type="evidence" value="ECO:0007669"/>
    <property type="project" value="UniProtKB-EC"/>
</dbReference>
<dbReference type="SUPFAM" id="SSF53067">
    <property type="entry name" value="Actin-like ATPase domain"/>
    <property type="match status" value="2"/>
</dbReference>
<dbReference type="EC" id="2.7.1.4" evidence="6"/>
<organism evidence="8 9">
    <name type="scientific">Philodulcilactobacillus myokoensis</name>
    <dbReference type="NCBI Taxonomy" id="2929573"/>
    <lineage>
        <taxon>Bacteria</taxon>
        <taxon>Bacillati</taxon>
        <taxon>Bacillota</taxon>
        <taxon>Bacilli</taxon>
        <taxon>Lactobacillales</taxon>
        <taxon>Lactobacillaceae</taxon>
        <taxon>Philodulcilactobacillus</taxon>
    </lineage>
</organism>
<reference evidence="8" key="2">
    <citation type="journal article" date="2023" name="PLoS ONE">
        <title>Philodulcilactobacillus myokoensis gen. nov., sp. nov., a fructophilic, acidophilic, and agar-phobic lactic acid bacterium isolated from fermented vegetable extracts.</title>
        <authorList>
            <person name="Kouya T."/>
            <person name="Ishiyama Y."/>
            <person name="Ohashi S."/>
            <person name="Kumakubo R."/>
            <person name="Yamazaki T."/>
            <person name="Otaki T."/>
        </authorList>
    </citation>
    <scope>NUCLEOTIDE SEQUENCE</scope>
    <source>
        <strain evidence="8">WR16-4</strain>
    </source>
</reference>
<evidence type="ECO:0000256" key="3">
    <source>
        <dbReference type="ARBA" id="ARBA00022723"/>
    </source>
</evidence>
<keyword evidence="3" id="KW-0479">Metal-binding</keyword>
<dbReference type="PANTHER" id="PTHR42742">
    <property type="entry name" value="TRANSCRIPTIONAL REPRESSOR MPRA"/>
    <property type="match status" value="1"/>
</dbReference>
<dbReference type="RefSeq" id="WP_286135741.1">
    <property type="nucleotide sequence ID" value="NZ_BRPL01000002.1"/>
</dbReference>
<dbReference type="InterPro" id="IPR043129">
    <property type="entry name" value="ATPase_NBD"/>
</dbReference>
<evidence type="ECO:0000313" key="9">
    <source>
        <dbReference type="Proteomes" id="UP001144204"/>
    </source>
</evidence>
<dbReference type="CDD" id="cd24067">
    <property type="entry name" value="ASKHA_NBD_ROK_BsFRK-like"/>
    <property type="match status" value="1"/>
</dbReference>
<gene>
    <name evidence="8" type="primary">scrK_2</name>
    <name evidence="8" type="ORF">WR164_02640</name>
</gene>
<keyword evidence="5" id="KW-0460">Magnesium</keyword>
<proteinExistence type="inferred from homology"/>
<comment type="cofactor">
    <cofactor evidence="1">
        <name>Mg(2+)</name>
        <dbReference type="ChEBI" id="CHEBI:18420"/>
    </cofactor>
</comment>
<protein>
    <recommendedName>
        <fullName evidence="6">fructokinase</fullName>
        <ecNumber evidence="6">2.7.1.4</ecNumber>
    </recommendedName>
</protein>
<dbReference type="Pfam" id="PF00480">
    <property type="entry name" value="ROK"/>
    <property type="match status" value="1"/>
</dbReference>
<dbReference type="Gene3D" id="3.30.420.40">
    <property type="match status" value="2"/>
</dbReference>
<accession>A0A9W6AZH6</accession>
<comment type="catalytic activity">
    <reaction evidence="7">
        <text>D-fructose + ATP = D-fructose 6-phosphate + ADP + H(+)</text>
        <dbReference type="Rhea" id="RHEA:16125"/>
        <dbReference type="ChEBI" id="CHEBI:15378"/>
        <dbReference type="ChEBI" id="CHEBI:30616"/>
        <dbReference type="ChEBI" id="CHEBI:37721"/>
        <dbReference type="ChEBI" id="CHEBI:61527"/>
        <dbReference type="ChEBI" id="CHEBI:456216"/>
        <dbReference type="EC" id="2.7.1.4"/>
    </reaction>
</comment>
<evidence type="ECO:0000256" key="5">
    <source>
        <dbReference type="ARBA" id="ARBA00022842"/>
    </source>
</evidence>
<keyword evidence="4" id="KW-0862">Zinc</keyword>
<sequence length="312" mass="35016">MLLGSIEFRDREVTCAVSDGHINIKDKVEIPLDDPKTTFYNIVKYFKNVNRINPIGAIGVSSFGPLELRNYSPKYGYITDSSRKNWSNINLLGTLKHYLNCPMSFTTDVNSTAYGEYIQSILNDKPIMSLVYITISKGVGAGIINNGEMIGYQGSPEIGHIYPKRPQNDQGFKGTCPYQGDCLEGLVAEPTFQARFNKSYNEISMFNPIWDDVAYYIAQSIIQATLFIRPQKIILGGTIINPILLKKIKIQFNRLFNHYVPVGDHDNLNNYITLLSSSSSKLAIIGNISLAKKAYFSNFDMYQSSIAAQQNN</sequence>
<evidence type="ECO:0000256" key="7">
    <source>
        <dbReference type="ARBA" id="ARBA00048451"/>
    </source>
</evidence>
<dbReference type="InterPro" id="IPR000600">
    <property type="entry name" value="ROK"/>
</dbReference>
<dbReference type="GO" id="GO:0046872">
    <property type="term" value="F:metal ion binding"/>
    <property type="evidence" value="ECO:0007669"/>
    <property type="project" value="UniProtKB-KW"/>
</dbReference>
<reference evidence="8" key="1">
    <citation type="submission" date="2022-07" db="EMBL/GenBank/DDBJ databases">
        <authorList>
            <person name="Kouya T."/>
            <person name="Ishiyama Y."/>
        </authorList>
    </citation>
    <scope>NUCLEOTIDE SEQUENCE</scope>
    <source>
        <strain evidence="8">WR16-4</strain>
    </source>
</reference>
<dbReference type="Proteomes" id="UP001144204">
    <property type="component" value="Unassembled WGS sequence"/>
</dbReference>
<dbReference type="PANTHER" id="PTHR42742:SF3">
    <property type="entry name" value="FRUCTOKINASE"/>
    <property type="match status" value="1"/>
</dbReference>
<keyword evidence="9" id="KW-1185">Reference proteome</keyword>
<evidence type="ECO:0000313" key="8">
    <source>
        <dbReference type="EMBL" id="GLB46285.1"/>
    </source>
</evidence>
<evidence type="ECO:0000256" key="6">
    <source>
        <dbReference type="ARBA" id="ARBA00038887"/>
    </source>
</evidence>
<comment type="caution">
    <text evidence="8">The sequence shown here is derived from an EMBL/GenBank/DDBJ whole genome shotgun (WGS) entry which is preliminary data.</text>
</comment>
<evidence type="ECO:0000256" key="4">
    <source>
        <dbReference type="ARBA" id="ARBA00022833"/>
    </source>
</evidence>
<dbReference type="InterPro" id="IPR051804">
    <property type="entry name" value="Carb_Metab_Reg_Kinase/Isom"/>
</dbReference>